<evidence type="ECO:0000313" key="11">
    <source>
        <dbReference type="EMBL" id="HIR56752.1"/>
    </source>
</evidence>
<evidence type="ECO:0000256" key="6">
    <source>
        <dbReference type="ARBA" id="ARBA00022932"/>
    </source>
</evidence>
<dbReference type="Pfam" id="PF21694">
    <property type="entry name" value="DNA_pol3_delta_C"/>
    <property type="match status" value="1"/>
</dbReference>
<protein>
    <recommendedName>
        <fullName evidence="2">DNA polymerase III subunit delta</fullName>
        <ecNumber evidence="1">2.7.7.7</ecNumber>
    </recommendedName>
</protein>
<dbReference type="GO" id="GO:0006261">
    <property type="term" value="P:DNA-templated DNA replication"/>
    <property type="evidence" value="ECO:0007669"/>
    <property type="project" value="TreeGrafter"/>
</dbReference>
<comment type="catalytic activity">
    <reaction evidence="8">
        <text>DNA(n) + a 2'-deoxyribonucleoside 5'-triphosphate = DNA(n+1) + diphosphate</text>
        <dbReference type="Rhea" id="RHEA:22508"/>
        <dbReference type="Rhea" id="RHEA-COMP:17339"/>
        <dbReference type="Rhea" id="RHEA-COMP:17340"/>
        <dbReference type="ChEBI" id="CHEBI:33019"/>
        <dbReference type="ChEBI" id="CHEBI:61560"/>
        <dbReference type="ChEBI" id="CHEBI:173112"/>
        <dbReference type="EC" id="2.7.7.7"/>
    </reaction>
</comment>
<evidence type="ECO:0000259" key="10">
    <source>
        <dbReference type="Pfam" id="PF21694"/>
    </source>
</evidence>
<dbReference type="AlphaFoldDB" id="A0A9D1J0U2"/>
<dbReference type="PANTHER" id="PTHR34388">
    <property type="entry name" value="DNA POLYMERASE III SUBUNIT DELTA"/>
    <property type="match status" value="1"/>
</dbReference>
<dbReference type="EC" id="2.7.7.7" evidence="1"/>
<dbReference type="Proteomes" id="UP000886785">
    <property type="component" value="Unassembled WGS sequence"/>
</dbReference>
<evidence type="ECO:0000256" key="1">
    <source>
        <dbReference type="ARBA" id="ARBA00012417"/>
    </source>
</evidence>
<name>A0A9D1J0U2_9FIRM</name>
<reference evidence="11" key="2">
    <citation type="journal article" date="2021" name="PeerJ">
        <title>Extensive microbial diversity within the chicken gut microbiome revealed by metagenomics and culture.</title>
        <authorList>
            <person name="Gilroy R."/>
            <person name="Ravi A."/>
            <person name="Getino M."/>
            <person name="Pursley I."/>
            <person name="Horton D.L."/>
            <person name="Alikhan N.F."/>
            <person name="Baker D."/>
            <person name="Gharbi K."/>
            <person name="Hall N."/>
            <person name="Watson M."/>
            <person name="Adriaenssens E.M."/>
            <person name="Foster-Nyarko E."/>
            <person name="Jarju S."/>
            <person name="Secka A."/>
            <person name="Antonio M."/>
            <person name="Oren A."/>
            <person name="Chaudhuri R.R."/>
            <person name="La Ragione R."/>
            <person name="Hildebrand F."/>
            <person name="Pallen M.J."/>
        </authorList>
    </citation>
    <scope>NUCLEOTIDE SEQUENCE</scope>
    <source>
        <strain evidence="11">ChiSjej1B19-7085</strain>
    </source>
</reference>
<keyword evidence="5" id="KW-0235">DNA replication</keyword>
<dbReference type="SUPFAM" id="SSF52540">
    <property type="entry name" value="P-loop containing nucleoside triphosphate hydrolases"/>
    <property type="match status" value="1"/>
</dbReference>
<keyword evidence="6" id="KW-0239">DNA-directed DNA polymerase</keyword>
<dbReference type="GO" id="GO:0003887">
    <property type="term" value="F:DNA-directed DNA polymerase activity"/>
    <property type="evidence" value="ECO:0007669"/>
    <property type="project" value="UniProtKB-KW"/>
</dbReference>
<organism evidence="11 12">
    <name type="scientific">Candidatus Gallacutalibacter pullicola</name>
    <dbReference type="NCBI Taxonomy" id="2840830"/>
    <lineage>
        <taxon>Bacteria</taxon>
        <taxon>Bacillati</taxon>
        <taxon>Bacillota</taxon>
        <taxon>Clostridia</taxon>
        <taxon>Eubacteriales</taxon>
        <taxon>Candidatus Gallacutalibacter</taxon>
    </lineage>
</organism>
<dbReference type="SUPFAM" id="SSF48019">
    <property type="entry name" value="post-AAA+ oligomerization domain-like"/>
    <property type="match status" value="1"/>
</dbReference>
<reference evidence="11" key="1">
    <citation type="submission" date="2020-10" db="EMBL/GenBank/DDBJ databases">
        <authorList>
            <person name="Gilroy R."/>
        </authorList>
    </citation>
    <scope>NUCLEOTIDE SEQUENCE</scope>
    <source>
        <strain evidence="11">ChiSjej1B19-7085</strain>
    </source>
</reference>
<dbReference type="GO" id="GO:0009360">
    <property type="term" value="C:DNA polymerase III complex"/>
    <property type="evidence" value="ECO:0007669"/>
    <property type="project" value="InterPro"/>
</dbReference>
<evidence type="ECO:0000313" key="12">
    <source>
        <dbReference type="Proteomes" id="UP000886785"/>
    </source>
</evidence>
<dbReference type="NCBIfam" id="TIGR01128">
    <property type="entry name" value="holA"/>
    <property type="match status" value="1"/>
</dbReference>
<dbReference type="InterPro" id="IPR027417">
    <property type="entry name" value="P-loop_NTPase"/>
</dbReference>
<dbReference type="Gene3D" id="1.20.272.10">
    <property type="match status" value="1"/>
</dbReference>
<evidence type="ECO:0000259" key="9">
    <source>
        <dbReference type="Pfam" id="PF06144"/>
    </source>
</evidence>
<evidence type="ECO:0000256" key="8">
    <source>
        <dbReference type="ARBA" id="ARBA00049244"/>
    </source>
</evidence>
<evidence type="ECO:0000256" key="4">
    <source>
        <dbReference type="ARBA" id="ARBA00022695"/>
    </source>
</evidence>
<comment type="similarity">
    <text evidence="7">Belongs to the DNA polymerase HolA subunit family.</text>
</comment>
<sequence>MPEITEADLRKQIEKAELDTLYVLHGEEKYLVRSYANKLIGKAAGKSFTDFNLQRFDGDAPADEIAAAVEALPFMAERKCVAVSDLNLEARSAQEISKLNELIAGIPETTVLVIYLPSVEIDYRKSAKWKAFLKAAAKYGSSVQLKLREGAELEKLLCSMASKRGCELSRQDAARLVSMCGKGLEQLSHELDKLCAYVGGSGAITKKEIDLLTPRSLETTVFSLARALLSGGYDLAYQLLDQLFFQNEEPIMILAALSSSYLDLYRARAAVQSGGSSSGLAAVFPADYKGKEFRLRNAERDGKKLSLETLRESLDILLDTDLALKSSRTSDRILLEKMIARLLLAAERERIR</sequence>
<evidence type="ECO:0000256" key="7">
    <source>
        <dbReference type="ARBA" id="ARBA00034754"/>
    </source>
</evidence>
<dbReference type="EMBL" id="DVHF01000040">
    <property type="protein sequence ID" value="HIR56752.1"/>
    <property type="molecule type" value="Genomic_DNA"/>
</dbReference>
<evidence type="ECO:0000256" key="2">
    <source>
        <dbReference type="ARBA" id="ARBA00017703"/>
    </source>
</evidence>
<dbReference type="Gene3D" id="1.10.8.60">
    <property type="match status" value="1"/>
</dbReference>
<dbReference type="Pfam" id="PF06144">
    <property type="entry name" value="DNA_pol3_delta"/>
    <property type="match status" value="1"/>
</dbReference>
<feature type="domain" description="DNA polymerase III delta subunit-like C-terminal" evidence="10">
    <location>
        <begin position="218"/>
        <end position="341"/>
    </location>
</feature>
<dbReference type="InterPro" id="IPR005790">
    <property type="entry name" value="DNA_polIII_delta"/>
</dbReference>
<dbReference type="InterPro" id="IPR008921">
    <property type="entry name" value="DNA_pol3_clamp-load_cplx_C"/>
</dbReference>
<accession>A0A9D1J0U2</accession>
<comment type="caution">
    <text evidence="11">The sequence shown here is derived from an EMBL/GenBank/DDBJ whole genome shotgun (WGS) entry which is preliminary data.</text>
</comment>
<evidence type="ECO:0000256" key="5">
    <source>
        <dbReference type="ARBA" id="ARBA00022705"/>
    </source>
</evidence>
<gene>
    <name evidence="11" type="primary">holA</name>
    <name evidence="11" type="ORF">IAA54_03715</name>
</gene>
<dbReference type="PANTHER" id="PTHR34388:SF1">
    <property type="entry name" value="DNA POLYMERASE III SUBUNIT DELTA"/>
    <property type="match status" value="1"/>
</dbReference>
<feature type="domain" description="DNA polymerase III delta N-terminal" evidence="9">
    <location>
        <begin position="22"/>
        <end position="137"/>
    </location>
</feature>
<dbReference type="InterPro" id="IPR048466">
    <property type="entry name" value="DNA_pol3_delta-like_C"/>
</dbReference>
<dbReference type="Gene3D" id="3.40.50.300">
    <property type="entry name" value="P-loop containing nucleotide triphosphate hydrolases"/>
    <property type="match status" value="1"/>
</dbReference>
<proteinExistence type="inferred from homology"/>
<keyword evidence="4 11" id="KW-0548">Nucleotidyltransferase</keyword>
<dbReference type="InterPro" id="IPR010372">
    <property type="entry name" value="DNA_pol3_delta_N"/>
</dbReference>
<evidence type="ECO:0000256" key="3">
    <source>
        <dbReference type="ARBA" id="ARBA00022679"/>
    </source>
</evidence>
<dbReference type="GO" id="GO:0003677">
    <property type="term" value="F:DNA binding"/>
    <property type="evidence" value="ECO:0007669"/>
    <property type="project" value="InterPro"/>
</dbReference>
<keyword evidence="3 11" id="KW-0808">Transferase</keyword>